<evidence type="ECO:0000313" key="8">
    <source>
        <dbReference type="Proteomes" id="UP000298663"/>
    </source>
</evidence>
<dbReference type="Gene3D" id="3.30.40.10">
    <property type="entry name" value="Zinc/RING finger domain, C3HC4 (zinc finger)"/>
    <property type="match status" value="2"/>
</dbReference>
<dbReference type="InterPro" id="IPR013083">
    <property type="entry name" value="Znf_RING/FYVE/PHD"/>
</dbReference>
<evidence type="ECO:0000256" key="1">
    <source>
        <dbReference type="ARBA" id="ARBA00022723"/>
    </source>
</evidence>
<keyword evidence="3" id="KW-0862">Zinc</keyword>
<reference evidence="7 8" key="2">
    <citation type="journal article" date="2019" name="G3 (Bethesda)">
        <title>Hybrid Assembly of the Genome of the Entomopathogenic Nematode Steinernema carpocapsae Identifies the X-Chromosome.</title>
        <authorList>
            <person name="Serra L."/>
            <person name="Macchietto M."/>
            <person name="Macias-Munoz A."/>
            <person name="McGill C.J."/>
            <person name="Rodriguez I.M."/>
            <person name="Rodriguez B."/>
            <person name="Murad R."/>
            <person name="Mortazavi A."/>
        </authorList>
    </citation>
    <scope>NUCLEOTIDE SEQUENCE [LARGE SCALE GENOMIC DNA]</scope>
    <source>
        <strain evidence="7 8">ALL</strain>
    </source>
</reference>
<gene>
    <name evidence="7" type="ORF">L596_028657</name>
</gene>
<comment type="caution">
    <text evidence="7">The sequence shown here is derived from an EMBL/GenBank/DDBJ whole genome shotgun (WGS) entry which is preliminary data.</text>
</comment>
<dbReference type="GO" id="GO:0008270">
    <property type="term" value="F:zinc ion binding"/>
    <property type="evidence" value="ECO:0007669"/>
    <property type="project" value="UniProtKB-KW"/>
</dbReference>
<evidence type="ECO:0000313" key="7">
    <source>
        <dbReference type="EMBL" id="TKR61563.1"/>
    </source>
</evidence>
<keyword evidence="5" id="KW-0175">Coiled coil</keyword>
<dbReference type="AlphaFoldDB" id="A0A4U5M028"/>
<reference evidence="7 8" key="1">
    <citation type="journal article" date="2015" name="Genome Biol.">
        <title>Comparative genomics of Steinernema reveals deeply conserved gene regulatory networks.</title>
        <authorList>
            <person name="Dillman A.R."/>
            <person name="Macchietto M."/>
            <person name="Porter C.F."/>
            <person name="Rogers A."/>
            <person name="Williams B."/>
            <person name="Antoshechkin I."/>
            <person name="Lee M.M."/>
            <person name="Goodwin Z."/>
            <person name="Lu X."/>
            <person name="Lewis E.E."/>
            <person name="Goodrich-Blair H."/>
            <person name="Stock S.P."/>
            <person name="Adams B.J."/>
            <person name="Sternberg P.W."/>
            <person name="Mortazavi A."/>
        </authorList>
    </citation>
    <scope>NUCLEOTIDE SEQUENCE [LARGE SCALE GENOMIC DNA]</scope>
    <source>
        <strain evidence="7 8">ALL</strain>
    </source>
</reference>
<keyword evidence="1" id="KW-0479">Metal-binding</keyword>
<feature type="coiled-coil region" evidence="5">
    <location>
        <begin position="137"/>
        <end position="174"/>
    </location>
</feature>
<keyword evidence="2 4" id="KW-0863">Zinc-finger</keyword>
<dbReference type="InterPro" id="IPR017907">
    <property type="entry name" value="Znf_RING_CS"/>
</dbReference>
<name>A0A4U5M028_STECR</name>
<dbReference type="Pfam" id="PF13920">
    <property type="entry name" value="zf-C3HC4_3"/>
    <property type="match status" value="2"/>
</dbReference>
<feature type="domain" description="RING-type" evidence="6">
    <location>
        <begin position="66"/>
        <end position="103"/>
    </location>
</feature>
<dbReference type="EMBL" id="AZBU02000011">
    <property type="protein sequence ID" value="TKR61563.1"/>
    <property type="molecule type" value="Genomic_DNA"/>
</dbReference>
<dbReference type="InterPro" id="IPR001841">
    <property type="entry name" value="Znf_RING"/>
</dbReference>
<dbReference type="SMART" id="SM00184">
    <property type="entry name" value="RING"/>
    <property type="match status" value="2"/>
</dbReference>
<keyword evidence="8" id="KW-1185">Reference proteome</keyword>
<dbReference type="PROSITE" id="PS00518">
    <property type="entry name" value="ZF_RING_1"/>
    <property type="match status" value="1"/>
</dbReference>
<protein>
    <recommendedName>
        <fullName evidence="6">RING-type domain-containing protein</fullName>
    </recommendedName>
</protein>
<dbReference type="PROSITE" id="PS50089">
    <property type="entry name" value="ZF_RING_2"/>
    <property type="match status" value="2"/>
</dbReference>
<dbReference type="Proteomes" id="UP000298663">
    <property type="component" value="Unassembled WGS sequence"/>
</dbReference>
<dbReference type="PANTHER" id="PTHR23327">
    <property type="entry name" value="RING FINGER PROTEIN 127"/>
    <property type="match status" value="1"/>
</dbReference>
<evidence type="ECO:0000259" key="6">
    <source>
        <dbReference type="PROSITE" id="PS50089"/>
    </source>
</evidence>
<dbReference type="PANTHER" id="PTHR23327:SF51">
    <property type="entry name" value="TRANSCRIPTIONAL REGULATOR OF YEAST FORM ADHERENCE 3"/>
    <property type="match status" value="1"/>
</dbReference>
<evidence type="ECO:0000256" key="5">
    <source>
        <dbReference type="SAM" id="Coils"/>
    </source>
</evidence>
<evidence type="ECO:0000256" key="2">
    <source>
        <dbReference type="ARBA" id="ARBA00022771"/>
    </source>
</evidence>
<feature type="domain" description="RING-type" evidence="6">
    <location>
        <begin position="10"/>
        <end position="41"/>
    </location>
</feature>
<accession>A0A4U5M028</accession>
<sequence length="306" mass="34441">MSDDSTSLLCSACSQRFRNPVILPCGHSACKSCVENFTRCPERDCGRENVSQAMCLLTTVRETLTCAICQDLITNPVETDCGHMYCYDCLYGGLQNDSCPICRKHIEYSHDLKKSYALKDLIELCSHENDQHNFIENKALAAALEELERKDEELKRSEESLQQCLSRYDELELQGARAPVLPTELPEEISFSVLAQSSQSLEFERAQEALEHRVPVADDSARNFSSLRPPTFSLDHQVRTERSLRSETEEESFREQVSMANALLSAFPIQALTPATTALQTYAPTPSIESFASDRNIRNKTLADVR</sequence>
<dbReference type="OrthoDB" id="654191at2759"/>
<dbReference type="SUPFAM" id="SSF57850">
    <property type="entry name" value="RING/U-box"/>
    <property type="match status" value="2"/>
</dbReference>
<proteinExistence type="predicted"/>
<evidence type="ECO:0000256" key="4">
    <source>
        <dbReference type="PROSITE-ProRule" id="PRU00175"/>
    </source>
</evidence>
<evidence type="ECO:0000256" key="3">
    <source>
        <dbReference type="ARBA" id="ARBA00022833"/>
    </source>
</evidence>
<organism evidence="7 8">
    <name type="scientific">Steinernema carpocapsae</name>
    <name type="common">Entomopathogenic nematode</name>
    <dbReference type="NCBI Taxonomy" id="34508"/>
    <lineage>
        <taxon>Eukaryota</taxon>
        <taxon>Metazoa</taxon>
        <taxon>Ecdysozoa</taxon>
        <taxon>Nematoda</taxon>
        <taxon>Chromadorea</taxon>
        <taxon>Rhabditida</taxon>
        <taxon>Tylenchina</taxon>
        <taxon>Panagrolaimomorpha</taxon>
        <taxon>Strongyloidoidea</taxon>
        <taxon>Steinernematidae</taxon>
        <taxon>Steinernema</taxon>
    </lineage>
</organism>
<dbReference type="STRING" id="34508.A0A4U5M028"/>